<evidence type="ECO:0000313" key="2">
    <source>
        <dbReference type="Proteomes" id="UP000053257"/>
    </source>
</evidence>
<gene>
    <name evidence="1" type="ORF">PHLGIDRAFT_255425</name>
</gene>
<name>A0A0C3S4Q2_PHLG1</name>
<keyword evidence="2" id="KW-1185">Reference proteome</keyword>
<sequence length="162" mass="17727">MCFPSAGTGSIPRWTQTILPKARSARRSAQDPASLLLLFQPFPVCQVRPQMSCNQRGPTCTYGLGIAHEALARAHPTVSMRLKFHGGRSRIAQLYVQNTSDVLCQAMPELRAAPTSIAAPRSHLAVTPSAKEQHRATAAPSHLFSHRRIFDLDSCQGISDRI</sequence>
<dbReference type="AlphaFoldDB" id="A0A0C3S4Q2"/>
<evidence type="ECO:0000313" key="1">
    <source>
        <dbReference type="EMBL" id="KIP03110.1"/>
    </source>
</evidence>
<proteinExistence type="predicted"/>
<organism evidence="1 2">
    <name type="scientific">Phlebiopsis gigantea (strain 11061_1 CR5-6)</name>
    <name type="common">White-rot fungus</name>
    <name type="synonym">Peniophora gigantea</name>
    <dbReference type="NCBI Taxonomy" id="745531"/>
    <lineage>
        <taxon>Eukaryota</taxon>
        <taxon>Fungi</taxon>
        <taxon>Dikarya</taxon>
        <taxon>Basidiomycota</taxon>
        <taxon>Agaricomycotina</taxon>
        <taxon>Agaricomycetes</taxon>
        <taxon>Polyporales</taxon>
        <taxon>Phanerochaetaceae</taxon>
        <taxon>Phlebiopsis</taxon>
    </lineage>
</organism>
<dbReference type="Proteomes" id="UP000053257">
    <property type="component" value="Unassembled WGS sequence"/>
</dbReference>
<protein>
    <submittedName>
        <fullName evidence="1">Uncharacterized protein</fullName>
    </submittedName>
</protein>
<dbReference type="EMBL" id="KN840633">
    <property type="protein sequence ID" value="KIP03110.1"/>
    <property type="molecule type" value="Genomic_DNA"/>
</dbReference>
<dbReference type="HOGENOM" id="CLU_1636000_0_0_1"/>
<accession>A0A0C3S4Q2</accession>
<reference evidence="1 2" key="1">
    <citation type="journal article" date="2014" name="PLoS Genet.">
        <title>Analysis of the Phlebiopsis gigantea genome, transcriptome and secretome provides insight into its pioneer colonization strategies of wood.</title>
        <authorList>
            <person name="Hori C."/>
            <person name="Ishida T."/>
            <person name="Igarashi K."/>
            <person name="Samejima M."/>
            <person name="Suzuki H."/>
            <person name="Master E."/>
            <person name="Ferreira P."/>
            <person name="Ruiz-Duenas F.J."/>
            <person name="Held B."/>
            <person name="Canessa P."/>
            <person name="Larrondo L.F."/>
            <person name="Schmoll M."/>
            <person name="Druzhinina I.S."/>
            <person name="Kubicek C.P."/>
            <person name="Gaskell J.A."/>
            <person name="Kersten P."/>
            <person name="St John F."/>
            <person name="Glasner J."/>
            <person name="Sabat G."/>
            <person name="Splinter BonDurant S."/>
            <person name="Syed K."/>
            <person name="Yadav J."/>
            <person name="Mgbeahuruike A.C."/>
            <person name="Kovalchuk A."/>
            <person name="Asiegbu F.O."/>
            <person name="Lackner G."/>
            <person name="Hoffmeister D."/>
            <person name="Rencoret J."/>
            <person name="Gutierrez A."/>
            <person name="Sun H."/>
            <person name="Lindquist E."/>
            <person name="Barry K."/>
            <person name="Riley R."/>
            <person name="Grigoriev I.V."/>
            <person name="Henrissat B."/>
            <person name="Kues U."/>
            <person name="Berka R.M."/>
            <person name="Martinez A.T."/>
            <person name="Covert S.F."/>
            <person name="Blanchette R.A."/>
            <person name="Cullen D."/>
        </authorList>
    </citation>
    <scope>NUCLEOTIDE SEQUENCE [LARGE SCALE GENOMIC DNA]</scope>
    <source>
        <strain evidence="1 2">11061_1 CR5-6</strain>
    </source>
</reference>